<dbReference type="GO" id="GO:0043025">
    <property type="term" value="C:neuronal cell body"/>
    <property type="evidence" value="ECO:0007669"/>
    <property type="project" value="TreeGrafter"/>
</dbReference>
<proteinExistence type="predicted"/>
<evidence type="ECO:0000313" key="4">
    <source>
        <dbReference type="EMBL" id="KAK3533821.1"/>
    </source>
</evidence>
<dbReference type="InterPro" id="IPR026160">
    <property type="entry name" value="Ric3"/>
</dbReference>
<dbReference type="GO" id="GO:0043005">
    <property type="term" value="C:neuron projection"/>
    <property type="evidence" value="ECO:0007669"/>
    <property type="project" value="TreeGrafter"/>
</dbReference>
<reference evidence="4" key="1">
    <citation type="submission" date="2023-06" db="EMBL/GenBank/DDBJ databases">
        <title>Male Hemibagrus guttatus genome.</title>
        <authorList>
            <person name="Bian C."/>
        </authorList>
    </citation>
    <scope>NUCLEOTIDE SEQUENCE</scope>
    <source>
        <strain evidence="4">Male_cb2023</strain>
        <tissue evidence="4">Muscle</tissue>
    </source>
</reference>
<dbReference type="PANTHER" id="PTHR21723">
    <property type="entry name" value="RESISTANCE TO INHIBITORS OF CHOLINESTERASE PROTEIN 3 RIC3"/>
    <property type="match status" value="1"/>
</dbReference>
<feature type="compositionally biased region" description="Acidic residues" evidence="1">
    <location>
        <begin position="65"/>
        <end position="75"/>
    </location>
</feature>
<sequence>LSCLSKMLVSGIQMITLLSCLVLSVTLFLPKLFLSGEKEKVVLQSEAVGPGNLPMLRFTHGASTGDDDDDDDDECSHESFSTSHTPKIFSQTKTFQKSSLLSHVAPIYGFGIFLYIIYIFYKLTDKHRATEQRCSFSILIPEHTAQETPEDETTQTSSKQMEIQRVWRTSKSLQNPARSAGEERKLLHLRKITQVLVEGRMLDDITPEVEAEETPYSADWEGYPEETFPQYEVPLCRHRYPSIILEEPYGDVPIPEELAERMQKEEEEDEIFEETDELKDESSEDEDPKGMKDDGKLEKGEQTDDNEDDADEEDYKQDEEEDEESGEDQPCLVCNSTDKEKIPDSENKKEGETPGRRRQITFSNHRHIFHYPKEAAVGCRYEDEEVEEEAPEDDTNDDDVMEKQDEDDHLMEMEEEMELEEDDPLMEAERLGFSTQFTCDPEEQEVDLIHFLLTYKPEAVIKVEQSGAAEAPGLRMRCKNQKKEN</sequence>
<evidence type="ECO:0000256" key="1">
    <source>
        <dbReference type="SAM" id="MobiDB-lite"/>
    </source>
</evidence>
<feature type="region of interest" description="Disordered" evidence="1">
    <location>
        <begin position="59"/>
        <end position="82"/>
    </location>
</feature>
<dbReference type="PANTHER" id="PTHR21723:SF5">
    <property type="entry name" value="PROTEIN RIC-3"/>
    <property type="match status" value="1"/>
</dbReference>
<feature type="non-terminal residue" evidence="4">
    <location>
        <position position="1"/>
    </location>
</feature>
<evidence type="ECO:0000259" key="3">
    <source>
        <dbReference type="Pfam" id="PF15361"/>
    </source>
</evidence>
<dbReference type="GO" id="GO:0034394">
    <property type="term" value="P:protein localization to cell surface"/>
    <property type="evidence" value="ECO:0007669"/>
    <property type="project" value="TreeGrafter"/>
</dbReference>
<keyword evidence="2" id="KW-0472">Membrane</keyword>
<dbReference type="GO" id="GO:0007271">
    <property type="term" value="P:synaptic transmission, cholinergic"/>
    <property type="evidence" value="ECO:0007669"/>
    <property type="project" value="TreeGrafter"/>
</dbReference>
<dbReference type="Pfam" id="PF15361">
    <property type="entry name" value="RIC3"/>
    <property type="match status" value="1"/>
</dbReference>
<feature type="region of interest" description="Disordered" evidence="1">
    <location>
        <begin position="261"/>
        <end position="367"/>
    </location>
</feature>
<feature type="transmembrane region" description="Helical" evidence="2">
    <location>
        <begin position="12"/>
        <end position="34"/>
    </location>
</feature>
<name>A0AAE0QVQ3_9TELE</name>
<keyword evidence="5" id="KW-1185">Reference proteome</keyword>
<accession>A0AAE0QVQ3</accession>
<evidence type="ECO:0000256" key="2">
    <source>
        <dbReference type="SAM" id="Phobius"/>
    </source>
</evidence>
<feature type="compositionally biased region" description="Basic and acidic residues" evidence="1">
    <location>
        <begin position="288"/>
        <end position="302"/>
    </location>
</feature>
<gene>
    <name evidence="4" type="ORF">QTP70_031296</name>
</gene>
<feature type="compositionally biased region" description="Acidic residues" evidence="1">
    <location>
        <begin position="303"/>
        <end position="327"/>
    </location>
</feature>
<dbReference type="Proteomes" id="UP001274896">
    <property type="component" value="Unassembled WGS sequence"/>
</dbReference>
<feature type="compositionally biased region" description="Basic residues" evidence="1">
    <location>
        <begin position="356"/>
        <end position="367"/>
    </location>
</feature>
<evidence type="ECO:0000313" key="5">
    <source>
        <dbReference type="Proteomes" id="UP001274896"/>
    </source>
</evidence>
<feature type="region of interest" description="Disordered" evidence="1">
    <location>
        <begin position="379"/>
        <end position="404"/>
    </location>
</feature>
<protein>
    <recommendedName>
        <fullName evidence="3">Resistance to inhibitors of cholinesterase protein 3 N-terminal domain-containing protein</fullName>
    </recommendedName>
</protein>
<dbReference type="AlphaFoldDB" id="A0AAE0QVQ3"/>
<keyword evidence="2" id="KW-1133">Transmembrane helix</keyword>
<keyword evidence="2" id="KW-0812">Transmembrane</keyword>
<organism evidence="4 5">
    <name type="scientific">Hemibagrus guttatus</name>
    <dbReference type="NCBI Taxonomy" id="175788"/>
    <lineage>
        <taxon>Eukaryota</taxon>
        <taxon>Metazoa</taxon>
        <taxon>Chordata</taxon>
        <taxon>Craniata</taxon>
        <taxon>Vertebrata</taxon>
        <taxon>Euteleostomi</taxon>
        <taxon>Actinopterygii</taxon>
        <taxon>Neopterygii</taxon>
        <taxon>Teleostei</taxon>
        <taxon>Ostariophysi</taxon>
        <taxon>Siluriformes</taxon>
        <taxon>Bagridae</taxon>
        <taxon>Hemibagrus</taxon>
    </lineage>
</organism>
<feature type="domain" description="Resistance to inhibitors of cholinesterase protein 3 N-terminal" evidence="3">
    <location>
        <begin position="21"/>
        <end position="148"/>
    </location>
</feature>
<dbReference type="GO" id="GO:0045202">
    <property type="term" value="C:synapse"/>
    <property type="evidence" value="ECO:0007669"/>
    <property type="project" value="GOC"/>
</dbReference>
<feature type="transmembrane region" description="Helical" evidence="2">
    <location>
        <begin position="100"/>
        <end position="121"/>
    </location>
</feature>
<comment type="caution">
    <text evidence="4">The sequence shown here is derived from an EMBL/GenBank/DDBJ whole genome shotgun (WGS) entry which is preliminary data.</text>
</comment>
<feature type="compositionally biased region" description="Basic and acidic residues" evidence="1">
    <location>
        <begin position="337"/>
        <end position="355"/>
    </location>
</feature>
<feature type="compositionally biased region" description="Acidic residues" evidence="1">
    <location>
        <begin position="382"/>
        <end position="404"/>
    </location>
</feature>
<dbReference type="EMBL" id="JAUCMX010000010">
    <property type="protein sequence ID" value="KAK3533821.1"/>
    <property type="molecule type" value="Genomic_DNA"/>
</dbReference>
<feature type="compositionally biased region" description="Acidic residues" evidence="1">
    <location>
        <begin position="265"/>
        <end position="287"/>
    </location>
</feature>
<dbReference type="InterPro" id="IPR032763">
    <property type="entry name" value="RIC3_N"/>
</dbReference>